<feature type="transmembrane region" description="Helical" evidence="12">
    <location>
        <begin position="176"/>
        <end position="199"/>
    </location>
</feature>
<dbReference type="InterPro" id="IPR029016">
    <property type="entry name" value="GAF-like_dom_sf"/>
</dbReference>
<dbReference type="SMART" id="SM00091">
    <property type="entry name" value="PAS"/>
    <property type="match status" value="1"/>
</dbReference>
<evidence type="ECO:0000256" key="12">
    <source>
        <dbReference type="SAM" id="Phobius"/>
    </source>
</evidence>
<keyword evidence="3" id="KW-0597">Phosphoprotein</keyword>
<dbReference type="SUPFAM" id="SSF55785">
    <property type="entry name" value="PYP-like sensor domain (PAS domain)"/>
    <property type="match status" value="1"/>
</dbReference>
<dbReference type="Pfam" id="PF00672">
    <property type="entry name" value="HAMP"/>
    <property type="match status" value="1"/>
</dbReference>
<dbReference type="Pfam" id="PF17203">
    <property type="entry name" value="sCache_3_2"/>
    <property type="match status" value="1"/>
</dbReference>
<evidence type="ECO:0000256" key="11">
    <source>
        <dbReference type="ARBA" id="ARBA00023136"/>
    </source>
</evidence>
<dbReference type="Gene3D" id="3.30.450.40">
    <property type="match status" value="1"/>
</dbReference>
<dbReference type="InterPro" id="IPR001610">
    <property type="entry name" value="PAC"/>
</dbReference>
<dbReference type="PROSITE" id="PS50113">
    <property type="entry name" value="PAC"/>
    <property type="match status" value="1"/>
</dbReference>
<evidence type="ECO:0000256" key="7">
    <source>
        <dbReference type="ARBA" id="ARBA00022777"/>
    </source>
</evidence>
<keyword evidence="10" id="KW-0902">Two-component regulatory system</keyword>
<dbReference type="InterPro" id="IPR000160">
    <property type="entry name" value="GGDEF_dom"/>
</dbReference>
<dbReference type="PROSITE" id="PS50883">
    <property type="entry name" value="EAL"/>
    <property type="match status" value="1"/>
</dbReference>
<dbReference type="InterPro" id="IPR000014">
    <property type="entry name" value="PAS"/>
</dbReference>
<proteinExistence type="predicted"/>
<evidence type="ECO:0000313" key="19">
    <source>
        <dbReference type="Proteomes" id="UP000733744"/>
    </source>
</evidence>
<keyword evidence="11 12" id="KW-0472">Membrane</keyword>
<comment type="subcellular location">
    <subcellularLocation>
        <location evidence="1">Cell membrane</location>
        <topology evidence="1">Multi-pass membrane protein</topology>
    </subcellularLocation>
</comment>
<feature type="domain" description="EAL" evidence="15">
    <location>
        <begin position="797"/>
        <end position="1051"/>
    </location>
</feature>
<dbReference type="Pfam" id="PF00990">
    <property type="entry name" value="GGDEF"/>
    <property type="match status" value="2"/>
</dbReference>
<gene>
    <name evidence="18" type="ORF">EKO24_016660</name>
</gene>
<evidence type="ECO:0000256" key="1">
    <source>
        <dbReference type="ARBA" id="ARBA00004651"/>
    </source>
</evidence>
<evidence type="ECO:0000259" key="15">
    <source>
        <dbReference type="PROSITE" id="PS50883"/>
    </source>
</evidence>
<dbReference type="InterPro" id="IPR029787">
    <property type="entry name" value="Nucleotide_cyclase"/>
</dbReference>
<dbReference type="InterPro" id="IPR003660">
    <property type="entry name" value="HAMP_dom"/>
</dbReference>
<dbReference type="Gene3D" id="3.20.20.450">
    <property type="entry name" value="EAL domain"/>
    <property type="match status" value="1"/>
</dbReference>
<dbReference type="CDD" id="cd01948">
    <property type="entry name" value="EAL"/>
    <property type="match status" value="1"/>
</dbReference>
<dbReference type="NCBIfam" id="TIGR00229">
    <property type="entry name" value="sensory_box"/>
    <property type="match status" value="1"/>
</dbReference>
<evidence type="ECO:0000259" key="16">
    <source>
        <dbReference type="PROSITE" id="PS50885"/>
    </source>
</evidence>
<keyword evidence="9 12" id="KW-1133">Transmembrane helix</keyword>
<evidence type="ECO:0000256" key="4">
    <source>
        <dbReference type="ARBA" id="ARBA00022679"/>
    </source>
</evidence>
<sequence>MTTDRNRSKRQRTFFNQSIRQQLAWSFGSVALIMMIGLTCLLFEQQRDFLYSTAMQQSRSLSTSLAGSSASWVLANDIAGLKEVLQSFTGLPDLKRAYILSLHGEVLSSTRPEEAGLFVTDSQNQKLLNSPPTTQVLLANTRQIDVAAPVMAGLRHIGWARVEMTMNGVNANLHSVAVMGINFIIFAALTVVTAAILLARRLTRRLHHLMRVAAKVEGGNINVRADISGNDEVGVLAHGFNQMLDVLSNSERQRERINHLYAAWTQSADVIVRESDEVKLLNEVCRIIVNHVAFKLVWVGITEPNGWVRAVAASHPESPFLKSLKVSIDETLPEGCGPMGTAIREGAPKIFNNFLNDPSTRPWQPVAATENINASAAFPLIRAGRCIGAIAVYADEQDYFTPDLIDLMRGLTDDLSYALDNFDREKLRLKAEHELRIAAAAFESQEGILVTDADNNILRVNKSFTELTGYSADEIIGKPAGILKSGRQNSEFYAQMWNSINRDKYWQGEIWNKRKNGDIYPEWLCITAITNPEGVVVNYVATFTDISQRKADEQRIKDLAYYDSLTKLPNRTLLFDRLNLALNASHRNKTHGALMFLDLDNFKTLNDTLGHDRGDQLLIEVGRRLQGCVREVDTVARLGGDEFVVMLECLDEQEIEAAVQAHAVAEKIRSNLAEFYLLKTNAGHASTLPSATLPPSMVAGQDGSLPSATLPPSMAVGQDGSLPSMTLPPSMAVENKGQSFIEHYSTSSIGFVLFLGHESSCEELLKRADLAMYQAKQAGRNVIRAFIPEMQEALNLRASLENDLRNALDRNELSLHYQVQVNASGQPVGAEALIRWHQAERGIIPPSEFIPLAEETGLILRIGQWILKQGCKTLVEWAKYPETRNLKLAVNISSRQLSQTDFVDQIHAVLAETGANPAQLKLEITESVILDNVEDTIAKMHAIRDLGINFSMDDFGTGYSSLSYLQKLPLEQLKIDQSFIRNMAFNSHDSAIIRTILALGKNLSLNVIAEGVESKIQHEYLTSYGCEVFQGYLFGKPVPANEFKQNLLANKLADKLH</sequence>
<feature type="domain" description="PAS" evidence="13">
    <location>
        <begin position="431"/>
        <end position="478"/>
    </location>
</feature>
<keyword evidence="6" id="KW-0547">Nucleotide-binding</keyword>
<evidence type="ECO:0000256" key="6">
    <source>
        <dbReference type="ARBA" id="ARBA00022741"/>
    </source>
</evidence>
<dbReference type="Proteomes" id="UP000733744">
    <property type="component" value="Unassembled WGS sequence"/>
</dbReference>
<dbReference type="InterPro" id="IPR000700">
    <property type="entry name" value="PAS-assoc_C"/>
</dbReference>
<keyword evidence="4" id="KW-0808">Transferase</keyword>
<name>A0ABY3C7E9_9GAMM</name>
<dbReference type="PANTHER" id="PTHR44757:SF2">
    <property type="entry name" value="BIOFILM ARCHITECTURE MAINTENANCE PROTEIN MBAA"/>
    <property type="match status" value="1"/>
</dbReference>
<dbReference type="InterPro" id="IPR029151">
    <property type="entry name" value="Sensor-like_sf"/>
</dbReference>
<dbReference type="NCBIfam" id="TIGR00254">
    <property type="entry name" value="GGDEF"/>
    <property type="match status" value="1"/>
</dbReference>
<feature type="domain" description="GGDEF" evidence="17">
    <location>
        <begin position="590"/>
        <end position="788"/>
    </location>
</feature>
<dbReference type="SMART" id="SM00065">
    <property type="entry name" value="GAF"/>
    <property type="match status" value="1"/>
</dbReference>
<dbReference type="SMART" id="SM00304">
    <property type="entry name" value="HAMP"/>
    <property type="match status" value="1"/>
</dbReference>
<evidence type="ECO:0000256" key="5">
    <source>
        <dbReference type="ARBA" id="ARBA00022692"/>
    </source>
</evidence>
<dbReference type="CDD" id="cd06225">
    <property type="entry name" value="HAMP"/>
    <property type="match status" value="1"/>
</dbReference>
<feature type="transmembrane region" description="Helical" evidence="12">
    <location>
        <begin position="23"/>
        <end position="43"/>
    </location>
</feature>
<dbReference type="InterPro" id="IPR052155">
    <property type="entry name" value="Biofilm_reg_signaling"/>
</dbReference>
<dbReference type="InterPro" id="IPR001633">
    <property type="entry name" value="EAL_dom"/>
</dbReference>
<keyword evidence="2" id="KW-1003">Cell membrane</keyword>
<dbReference type="InterPro" id="IPR035965">
    <property type="entry name" value="PAS-like_dom_sf"/>
</dbReference>
<dbReference type="SUPFAM" id="SSF141868">
    <property type="entry name" value="EAL domain-like"/>
    <property type="match status" value="1"/>
</dbReference>
<evidence type="ECO:0000313" key="18">
    <source>
        <dbReference type="EMBL" id="TRW91376.1"/>
    </source>
</evidence>
<dbReference type="SUPFAM" id="SSF55781">
    <property type="entry name" value="GAF domain-like"/>
    <property type="match status" value="1"/>
</dbReference>
<keyword evidence="19" id="KW-1185">Reference proteome</keyword>
<dbReference type="SMART" id="SM00052">
    <property type="entry name" value="EAL"/>
    <property type="match status" value="1"/>
</dbReference>
<feature type="domain" description="HAMP" evidence="16">
    <location>
        <begin position="200"/>
        <end position="252"/>
    </location>
</feature>
<organism evidence="18 19">
    <name type="scientific">Candidatus Methylobacter oryzae</name>
    <dbReference type="NCBI Taxonomy" id="2497749"/>
    <lineage>
        <taxon>Bacteria</taxon>
        <taxon>Pseudomonadati</taxon>
        <taxon>Pseudomonadota</taxon>
        <taxon>Gammaproteobacteria</taxon>
        <taxon>Methylococcales</taxon>
        <taxon>Methylococcaceae</taxon>
        <taxon>Methylobacter</taxon>
    </lineage>
</organism>
<evidence type="ECO:0000256" key="2">
    <source>
        <dbReference type="ARBA" id="ARBA00022475"/>
    </source>
</evidence>
<dbReference type="SMART" id="SM00086">
    <property type="entry name" value="PAC"/>
    <property type="match status" value="1"/>
</dbReference>
<evidence type="ECO:0000259" key="14">
    <source>
        <dbReference type="PROSITE" id="PS50113"/>
    </source>
</evidence>
<dbReference type="SUPFAM" id="SSF55073">
    <property type="entry name" value="Nucleotide cyclase"/>
    <property type="match status" value="2"/>
</dbReference>
<evidence type="ECO:0000259" key="17">
    <source>
        <dbReference type="PROSITE" id="PS50887"/>
    </source>
</evidence>
<dbReference type="InterPro" id="IPR043128">
    <property type="entry name" value="Rev_trsase/Diguanyl_cyclase"/>
</dbReference>
<dbReference type="CDD" id="cd00130">
    <property type="entry name" value="PAS"/>
    <property type="match status" value="1"/>
</dbReference>
<dbReference type="PANTHER" id="PTHR44757">
    <property type="entry name" value="DIGUANYLATE CYCLASE DGCP"/>
    <property type="match status" value="1"/>
</dbReference>
<dbReference type="Gene3D" id="6.10.340.10">
    <property type="match status" value="1"/>
</dbReference>
<reference evidence="18 19" key="1">
    <citation type="journal article" date="2019" name="Antonie Van Leeuwenhoek">
        <title>Description of 'Ca. Methylobacter oryzae' KRF1, a novel species from the environmentally important Methylobacter clade 2.</title>
        <authorList>
            <person name="Khatri K."/>
            <person name="Mohite J.A."/>
            <person name="Pandit P.S."/>
            <person name="Bahulikar R."/>
            <person name="Rahalkar M.C."/>
        </authorList>
    </citation>
    <scope>NUCLEOTIDE SEQUENCE [LARGE SCALE GENOMIC DNA]</scope>
    <source>
        <strain evidence="18 19">KRF1</strain>
    </source>
</reference>
<evidence type="ECO:0000256" key="9">
    <source>
        <dbReference type="ARBA" id="ARBA00022989"/>
    </source>
</evidence>
<evidence type="ECO:0000259" key="13">
    <source>
        <dbReference type="PROSITE" id="PS50112"/>
    </source>
</evidence>
<dbReference type="Pfam" id="PF13185">
    <property type="entry name" value="GAF_2"/>
    <property type="match status" value="1"/>
</dbReference>
<comment type="caution">
    <text evidence="18">The sequence shown here is derived from an EMBL/GenBank/DDBJ whole genome shotgun (WGS) entry which is preliminary data.</text>
</comment>
<dbReference type="SUPFAM" id="SSF103190">
    <property type="entry name" value="Sensory domain-like"/>
    <property type="match status" value="1"/>
</dbReference>
<dbReference type="Gene3D" id="3.30.70.270">
    <property type="match status" value="1"/>
</dbReference>
<dbReference type="CDD" id="cd01949">
    <property type="entry name" value="GGDEF"/>
    <property type="match status" value="1"/>
</dbReference>
<dbReference type="Pfam" id="PF13426">
    <property type="entry name" value="PAS_9"/>
    <property type="match status" value="1"/>
</dbReference>
<keyword evidence="5 12" id="KW-0812">Transmembrane</keyword>
<dbReference type="PROSITE" id="PS50885">
    <property type="entry name" value="HAMP"/>
    <property type="match status" value="1"/>
</dbReference>
<dbReference type="Pfam" id="PF00563">
    <property type="entry name" value="EAL"/>
    <property type="match status" value="1"/>
</dbReference>
<keyword evidence="8" id="KW-0067">ATP-binding</keyword>
<dbReference type="SMART" id="SM00267">
    <property type="entry name" value="GGDEF"/>
    <property type="match status" value="1"/>
</dbReference>
<dbReference type="EMBL" id="RYFG02000112">
    <property type="protein sequence ID" value="TRW91376.1"/>
    <property type="molecule type" value="Genomic_DNA"/>
</dbReference>
<dbReference type="PROSITE" id="PS50887">
    <property type="entry name" value="GGDEF"/>
    <property type="match status" value="1"/>
</dbReference>
<dbReference type="Gene3D" id="3.30.450.20">
    <property type="entry name" value="PAS domain"/>
    <property type="match status" value="1"/>
</dbReference>
<feature type="domain" description="PAC" evidence="14">
    <location>
        <begin position="506"/>
        <end position="558"/>
    </location>
</feature>
<dbReference type="SUPFAM" id="SSF158472">
    <property type="entry name" value="HAMP domain-like"/>
    <property type="match status" value="1"/>
</dbReference>
<dbReference type="InterPro" id="IPR003018">
    <property type="entry name" value="GAF"/>
</dbReference>
<accession>A0ABY3C7E9</accession>
<dbReference type="InterPro" id="IPR035919">
    <property type="entry name" value="EAL_sf"/>
</dbReference>
<dbReference type="PROSITE" id="PS50112">
    <property type="entry name" value="PAS"/>
    <property type="match status" value="1"/>
</dbReference>
<evidence type="ECO:0000256" key="3">
    <source>
        <dbReference type="ARBA" id="ARBA00022553"/>
    </source>
</evidence>
<dbReference type="InterPro" id="IPR033463">
    <property type="entry name" value="sCache_3"/>
</dbReference>
<evidence type="ECO:0000256" key="10">
    <source>
        <dbReference type="ARBA" id="ARBA00023012"/>
    </source>
</evidence>
<evidence type="ECO:0000256" key="8">
    <source>
        <dbReference type="ARBA" id="ARBA00022840"/>
    </source>
</evidence>
<keyword evidence="7" id="KW-0418">Kinase</keyword>
<protein>
    <submittedName>
        <fullName evidence="18">EAL domain-containing protein</fullName>
    </submittedName>
</protein>